<feature type="region of interest" description="Disordered" evidence="10">
    <location>
        <begin position="701"/>
        <end position="728"/>
    </location>
</feature>
<dbReference type="InterPro" id="IPR022088">
    <property type="entry name" value="Intraflagellar_transp_cmplxB"/>
</dbReference>
<evidence type="ECO:0000256" key="4">
    <source>
        <dbReference type="ARBA" id="ARBA00023069"/>
    </source>
</evidence>
<keyword evidence="8 9" id="KW-0378">Hydrolase</keyword>
<dbReference type="PANTHER" id="PTHR13376:SF0">
    <property type="entry name" value="INTRAFLAGELLAR TRANSPORT PROTEIN 46 HOMOLOG"/>
    <property type="match status" value="1"/>
</dbReference>
<feature type="active site" evidence="8">
    <location>
        <position position="231"/>
    </location>
</feature>
<evidence type="ECO:0000256" key="3">
    <source>
        <dbReference type="ARBA" id="ARBA00022490"/>
    </source>
</evidence>
<organism evidence="12 13">
    <name type="scientific">Necator americanus</name>
    <name type="common">Human hookworm</name>
    <dbReference type="NCBI Taxonomy" id="51031"/>
    <lineage>
        <taxon>Eukaryota</taxon>
        <taxon>Metazoa</taxon>
        <taxon>Ecdysozoa</taxon>
        <taxon>Nematoda</taxon>
        <taxon>Chromadorea</taxon>
        <taxon>Rhabditida</taxon>
        <taxon>Rhabditina</taxon>
        <taxon>Rhabditomorpha</taxon>
        <taxon>Strongyloidea</taxon>
        <taxon>Ancylostomatidae</taxon>
        <taxon>Bunostominae</taxon>
        <taxon>Necator</taxon>
    </lineage>
</organism>
<evidence type="ECO:0000256" key="9">
    <source>
        <dbReference type="RuleBase" id="RU361183"/>
    </source>
</evidence>
<accession>A0ABR1CQQ6</accession>
<keyword evidence="4" id="KW-0969">Cilium</keyword>
<feature type="compositionally biased region" description="Pro residues" evidence="10">
    <location>
        <begin position="661"/>
        <end position="673"/>
    </location>
</feature>
<feature type="binding site" evidence="8">
    <location>
        <position position="230"/>
    </location>
    <ligand>
        <name>Zn(2+)</name>
        <dbReference type="ChEBI" id="CHEBI:29105"/>
        <note>catalytic</note>
    </ligand>
</feature>
<dbReference type="InterPro" id="IPR024079">
    <property type="entry name" value="MetalloPept_cat_dom_sf"/>
</dbReference>
<keyword evidence="6" id="KW-0206">Cytoskeleton</keyword>
<dbReference type="SMART" id="SM00235">
    <property type="entry name" value="ZnMc"/>
    <property type="match status" value="1"/>
</dbReference>
<feature type="domain" description="Peptidase M12A" evidence="11">
    <location>
        <begin position="138"/>
        <end position="334"/>
    </location>
</feature>
<comment type="cofactor">
    <cofactor evidence="8 9">
        <name>Zn(2+)</name>
        <dbReference type="ChEBI" id="CHEBI:29105"/>
    </cofactor>
    <text evidence="8 9">Binds 1 zinc ion per subunit.</text>
</comment>
<comment type="caution">
    <text evidence="12">The sequence shown here is derived from an EMBL/GenBank/DDBJ whole genome shotgun (WGS) entry which is preliminary data.</text>
</comment>
<keyword evidence="8 9" id="KW-0645">Protease</keyword>
<keyword evidence="7" id="KW-0966">Cell projection</keyword>
<gene>
    <name evidence="12" type="primary">Necator_chrIII.g9637</name>
    <name evidence="12" type="ORF">RB195_008872</name>
</gene>
<dbReference type="Pfam" id="PF12317">
    <property type="entry name" value="IFT46_B_C"/>
    <property type="match status" value="1"/>
</dbReference>
<dbReference type="InterPro" id="IPR006026">
    <property type="entry name" value="Peptidase_Metallo"/>
</dbReference>
<reference evidence="12 13" key="1">
    <citation type="submission" date="2023-08" db="EMBL/GenBank/DDBJ databases">
        <title>A Necator americanus chromosomal reference genome.</title>
        <authorList>
            <person name="Ilik V."/>
            <person name="Petrzelkova K.J."/>
            <person name="Pardy F."/>
            <person name="Fuh T."/>
            <person name="Niatou-Singa F.S."/>
            <person name="Gouil Q."/>
            <person name="Baker L."/>
            <person name="Ritchie M.E."/>
            <person name="Jex A.R."/>
            <person name="Gazzola D."/>
            <person name="Li H."/>
            <person name="Toshio Fujiwara R."/>
            <person name="Zhan B."/>
            <person name="Aroian R.V."/>
            <person name="Pafco B."/>
            <person name="Schwarz E.M."/>
        </authorList>
    </citation>
    <scope>NUCLEOTIDE SEQUENCE [LARGE SCALE GENOMIC DNA]</scope>
    <source>
        <strain evidence="12 13">Aroian</strain>
        <tissue evidence="12">Whole animal</tissue>
    </source>
</reference>
<sequence length="954" mass="108431">MRIFFLCLLLVVGVDGGIFKDLIDKIKGSIKTKLQKDLNVTLNLYKKLKEYGSKVKNMLKLTPKMLKSLKEKLKKVRLIVRDKIAGDDGSIDEINEKSGIGEYLYQGDMILSEKQAEEILENIEEETSGGARNRTKRQAFKDSSYLRKLWSQGVPYFFDYETSSRLQTVFVKATKIWEDNTCINFYRSDRANDRLRVVAEDGCWSYVGKNGGEQSLSLGRGCEHVGVAVHELGHALGFFHTMSRYDRDAYITVIERNIKSGWRDQFTKESPQTNYNYGFGYDYGSVMHYGSHSAAMSRNLITMMPNDKNYLETLGSHILSFIDIFMMNEHYGCRKKCRPEFSAKCKNGGFPHPRNCSRCICPSGYGGALCNERPHGCGAELQAASNWQKLQDTLGFGREIREDFKFCNYWIKSPNHSQIEVKIVNPPKGVAVDGCYLAGVEIKTNRDQTHTGYRFCAKEDAGLTLTSHSDLVPVVTYNRIATTTVELEYRIANKLNPTQNHRTTGRPGINPRSNCVDNNIWQLESVEHSRRCYVDMMDVPNVYTATRNNISDDSSQDERSQIYGLEEDQGIRHNEEVVVSPYSESDDGLTVDPHNETRNGKSTTMLNAERPTSVRSVRFSEKQANNRQTGPAENQSADPSNGASSEYEEALNLPASIAYPPSSPPAYQSPPTMPKSEEHKPSSSGRSTLNDLIMSKVTLPFQQMMKRSGRPEEDSDSDSHEYSDSEHNAAHDFSQEEEQLFAFVDAYQPEEIRPRPLLRLFLMDYMPAIGDIDAMIKIPRPDEVEDNIGFTQLDEPAIQQSDPTILKMQLLRANKDVAAHSDTPVKRLERADKSTHEIDKWIANIKELHRSRPPQTVLFRHPMPDIETLMQEFDPAFEKAIEGKQLPTADLDVDLEEYADICLNLLDIPVYNGRIQSLHCLFSLYQEFKNSQHFKNLAQNAAEHRETTIDRMEL</sequence>
<evidence type="ECO:0000256" key="8">
    <source>
        <dbReference type="PROSITE-ProRule" id="PRU01211"/>
    </source>
</evidence>
<evidence type="ECO:0000256" key="10">
    <source>
        <dbReference type="SAM" id="MobiDB-lite"/>
    </source>
</evidence>
<keyword evidence="8 9" id="KW-0482">Metalloprotease</keyword>
<dbReference type="EC" id="3.4.24.-" evidence="9"/>
<proteinExistence type="inferred from homology"/>
<dbReference type="PROSITE" id="PS51864">
    <property type="entry name" value="ASTACIN"/>
    <property type="match status" value="1"/>
</dbReference>
<dbReference type="SUPFAM" id="SSF55486">
    <property type="entry name" value="Metalloproteases ('zincins'), catalytic domain"/>
    <property type="match status" value="1"/>
</dbReference>
<evidence type="ECO:0000313" key="13">
    <source>
        <dbReference type="Proteomes" id="UP001303046"/>
    </source>
</evidence>
<feature type="compositionally biased region" description="Basic and acidic residues" evidence="10">
    <location>
        <begin position="709"/>
        <end position="728"/>
    </location>
</feature>
<feature type="binding site" evidence="8">
    <location>
        <position position="240"/>
    </location>
    <ligand>
        <name>Zn(2+)</name>
        <dbReference type="ChEBI" id="CHEBI:29105"/>
        <note>catalytic</note>
    </ligand>
</feature>
<dbReference type="Gene3D" id="3.40.390.10">
    <property type="entry name" value="Collagenase (Catalytic Domain)"/>
    <property type="match status" value="1"/>
</dbReference>
<feature type="signal peptide" evidence="9">
    <location>
        <begin position="1"/>
        <end position="16"/>
    </location>
</feature>
<dbReference type="PANTHER" id="PTHR13376">
    <property type="entry name" value="INTRAFLAGELLAR TRANSPORT PROTEIN 46 HOMOLOG"/>
    <property type="match status" value="1"/>
</dbReference>
<keyword evidence="3" id="KW-0963">Cytoplasm</keyword>
<dbReference type="InterPro" id="IPR034035">
    <property type="entry name" value="Astacin-like_dom"/>
</dbReference>
<keyword evidence="9" id="KW-0732">Signal</keyword>
<evidence type="ECO:0000256" key="1">
    <source>
        <dbReference type="ARBA" id="ARBA00004120"/>
    </source>
</evidence>
<keyword evidence="8 9" id="KW-0862">Zinc</keyword>
<feature type="chain" id="PRO_5044964495" description="Metalloendopeptidase" evidence="9">
    <location>
        <begin position="17"/>
        <end position="954"/>
    </location>
</feature>
<keyword evidence="8 9" id="KW-0479">Metal-binding</keyword>
<evidence type="ECO:0000256" key="6">
    <source>
        <dbReference type="ARBA" id="ARBA00023212"/>
    </source>
</evidence>
<feature type="compositionally biased region" description="Polar residues" evidence="10">
    <location>
        <begin position="622"/>
        <end position="644"/>
    </location>
</feature>
<keyword evidence="13" id="KW-1185">Reference proteome</keyword>
<dbReference type="CDD" id="cd04280">
    <property type="entry name" value="ZnMc_astacin_like"/>
    <property type="match status" value="1"/>
</dbReference>
<dbReference type="PRINTS" id="PR00480">
    <property type="entry name" value="ASTACIN"/>
</dbReference>
<evidence type="ECO:0000256" key="7">
    <source>
        <dbReference type="ARBA" id="ARBA00023273"/>
    </source>
</evidence>
<dbReference type="EMBL" id="JAVFWL010000003">
    <property type="protein sequence ID" value="KAK6740677.1"/>
    <property type="molecule type" value="Genomic_DNA"/>
</dbReference>
<comment type="caution">
    <text evidence="8">Lacks conserved residue(s) required for the propagation of feature annotation.</text>
</comment>
<comment type="similarity">
    <text evidence="2">Belongs to the IFT46 family.</text>
</comment>
<dbReference type="Proteomes" id="UP001303046">
    <property type="component" value="Unassembled WGS sequence"/>
</dbReference>
<dbReference type="InterPro" id="IPR001506">
    <property type="entry name" value="Peptidase_M12A"/>
</dbReference>
<dbReference type="Pfam" id="PF01400">
    <property type="entry name" value="Astacin"/>
    <property type="match status" value="1"/>
</dbReference>
<protein>
    <recommendedName>
        <fullName evidence="9">Metalloendopeptidase</fullName>
        <ecNumber evidence="9">3.4.24.-</ecNumber>
    </recommendedName>
</protein>
<evidence type="ECO:0000256" key="2">
    <source>
        <dbReference type="ARBA" id="ARBA00007700"/>
    </source>
</evidence>
<evidence type="ECO:0000259" key="11">
    <source>
        <dbReference type="PROSITE" id="PS51864"/>
    </source>
</evidence>
<dbReference type="InterPro" id="IPR000742">
    <property type="entry name" value="EGF"/>
</dbReference>
<name>A0ABR1CQQ6_NECAM</name>
<feature type="binding site" evidence="8">
    <location>
        <position position="234"/>
    </location>
    <ligand>
        <name>Zn(2+)</name>
        <dbReference type="ChEBI" id="CHEBI:29105"/>
        <note>catalytic</note>
    </ligand>
</feature>
<feature type="region of interest" description="Disordered" evidence="10">
    <location>
        <begin position="581"/>
        <end position="689"/>
    </location>
</feature>
<dbReference type="PROSITE" id="PS01186">
    <property type="entry name" value="EGF_2"/>
    <property type="match status" value="1"/>
</dbReference>
<keyword evidence="5" id="KW-1015">Disulfide bond</keyword>
<evidence type="ECO:0000313" key="12">
    <source>
        <dbReference type="EMBL" id="KAK6740677.1"/>
    </source>
</evidence>
<evidence type="ECO:0000256" key="5">
    <source>
        <dbReference type="ARBA" id="ARBA00023157"/>
    </source>
</evidence>
<comment type="subcellular location">
    <subcellularLocation>
        <location evidence="1">Cytoplasm</location>
        <location evidence="1">Cytoskeleton</location>
        <location evidence="1">Cilium basal body</location>
    </subcellularLocation>
</comment>